<protein>
    <recommendedName>
        <fullName evidence="2">Transglycosylase SLT domain-containing protein</fullName>
    </recommendedName>
</protein>
<sequence>MTNPVVDRLTDQQIAQHAYDAGFRGDQLNTAVAVALAESSGRPGAQGDLTLQNATWGPSVGLWQIRSLNPGRGTALEQTQRDRVANLDPATNATNAFAISNNGNNFGAWSTFTNGDYQRYLDRARTASGLVTGTPVQPVQQTEPAPAPAPAAPVPAPAPAPARPPAAAPARGGSGQSFHASGGTLGPLAQKLHAAAADLRTLRGTLTAAPLPADAFGQIAESGQAAQSHTATLNRLAGILGESAEEIDRTGTNVTTARENYLRQDRHHADQYRKLILDLFTRDPR</sequence>
<name>A0A7W7FW05_9PSEU</name>
<dbReference type="SUPFAM" id="SSF53955">
    <property type="entry name" value="Lysozyme-like"/>
    <property type="match status" value="1"/>
</dbReference>
<evidence type="ECO:0000313" key="3">
    <source>
        <dbReference type="EMBL" id="MBB4679073.1"/>
    </source>
</evidence>
<dbReference type="EMBL" id="JACHMH010000001">
    <property type="protein sequence ID" value="MBB4679073.1"/>
    <property type="molecule type" value="Genomic_DNA"/>
</dbReference>
<proteinExistence type="predicted"/>
<dbReference type="Proteomes" id="UP000533598">
    <property type="component" value="Unassembled WGS sequence"/>
</dbReference>
<dbReference type="InterPro" id="IPR023346">
    <property type="entry name" value="Lysozyme-like_dom_sf"/>
</dbReference>
<reference evidence="3 4" key="1">
    <citation type="submission" date="2020-08" db="EMBL/GenBank/DDBJ databases">
        <title>Sequencing the genomes of 1000 actinobacteria strains.</title>
        <authorList>
            <person name="Klenk H.-P."/>
        </authorList>
    </citation>
    <scope>NUCLEOTIDE SEQUENCE [LARGE SCALE GENOMIC DNA]</scope>
    <source>
        <strain evidence="3 4">DSM 44230</strain>
    </source>
</reference>
<evidence type="ECO:0000313" key="4">
    <source>
        <dbReference type="Proteomes" id="UP000533598"/>
    </source>
</evidence>
<feature type="compositionally biased region" description="Pro residues" evidence="1">
    <location>
        <begin position="145"/>
        <end position="167"/>
    </location>
</feature>
<organism evidence="3 4">
    <name type="scientific">Crossiella cryophila</name>
    <dbReference type="NCBI Taxonomy" id="43355"/>
    <lineage>
        <taxon>Bacteria</taxon>
        <taxon>Bacillati</taxon>
        <taxon>Actinomycetota</taxon>
        <taxon>Actinomycetes</taxon>
        <taxon>Pseudonocardiales</taxon>
        <taxon>Pseudonocardiaceae</taxon>
        <taxon>Crossiella</taxon>
    </lineage>
</organism>
<dbReference type="InterPro" id="IPR043992">
    <property type="entry name" value="SLT_3"/>
</dbReference>
<gene>
    <name evidence="3" type="ORF">HNR67_005191</name>
</gene>
<evidence type="ECO:0000256" key="1">
    <source>
        <dbReference type="SAM" id="MobiDB-lite"/>
    </source>
</evidence>
<feature type="region of interest" description="Disordered" evidence="1">
    <location>
        <begin position="134"/>
        <end position="184"/>
    </location>
</feature>
<dbReference type="AlphaFoldDB" id="A0A7W7FW05"/>
<dbReference type="Pfam" id="PF18896">
    <property type="entry name" value="SLT_3"/>
    <property type="match status" value="1"/>
</dbReference>
<keyword evidence="4" id="KW-1185">Reference proteome</keyword>
<feature type="domain" description="Transglycosylase SLT" evidence="2">
    <location>
        <begin position="15"/>
        <end position="111"/>
    </location>
</feature>
<dbReference type="RefSeq" id="WP_185004866.1">
    <property type="nucleotide sequence ID" value="NZ_BAAAUI010000093.1"/>
</dbReference>
<feature type="compositionally biased region" description="Polar residues" evidence="1">
    <location>
        <begin position="134"/>
        <end position="143"/>
    </location>
</feature>
<evidence type="ECO:0000259" key="2">
    <source>
        <dbReference type="Pfam" id="PF18896"/>
    </source>
</evidence>
<comment type="caution">
    <text evidence="3">The sequence shown here is derived from an EMBL/GenBank/DDBJ whole genome shotgun (WGS) entry which is preliminary data.</text>
</comment>
<accession>A0A7W7FW05</accession>